<dbReference type="Pfam" id="PF00924">
    <property type="entry name" value="MS_channel_2nd"/>
    <property type="match status" value="1"/>
</dbReference>
<dbReference type="InterPro" id="IPR011014">
    <property type="entry name" value="MscS_channel_TM-2"/>
</dbReference>
<comment type="similarity">
    <text evidence="2">Belongs to the MscS (TC 1.A.23) family.</text>
</comment>
<proteinExistence type="inferred from homology"/>
<dbReference type="InterPro" id="IPR010920">
    <property type="entry name" value="LSM_dom_sf"/>
</dbReference>
<evidence type="ECO:0000259" key="8">
    <source>
        <dbReference type="Pfam" id="PF00924"/>
    </source>
</evidence>
<evidence type="ECO:0000313" key="10">
    <source>
        <dbReference type="Proteomes" id="UP000261284"/>
    </source>
</evidence>
<dbReference type="PROSITE" id="PS01246">
    <property type="entry name" value="UPF0003"/>
    <property type="match status" value="1"/>
</dbReference>
<evidence type="ECO:0000256" key="2">
    <source>
        <dbReference type="ARBA" id="ARBA00008017"/>
    </source>
</evidence>
<comment type="subcellular location">
    <subcellularLocation>
        <location evidence="1">Cell membrane</location>
        <topology evidence="1">Multi-pass membrane protein</topology>
    </subcellularLocation>
</comment>
<keyword evidence="6 7" id="KW-0472">Membrane</keyword>
<dbReference type="Gene3D" id="1.10.287.1260">
    <property type="match status" value="1"/>
</dbReference>
<accession>A0A3E1NRF2</accession>
<dbReference type="Gene3D" id="2.30.30.60">
    <property type="match status" value="1"/>
</dbReference>
<dbReference type="OrthoDB" id="9809206at2"/>
<dbReference type="SUPFAM" id="SSF82689">
    <property type="entry name" value="Mechanosensitive channel protein MscS (YggB), C-terminal domain"/>
    <property type="match status" value="1"/>
</dbReference>
<evidence type="ECO:0000313" key="9">
    <source>
        <dbReference type="EMBL" id="RFM30512.1"/>
    </source>
</evidence>
<evidence type="ECO:0000256" key="7">
    <source>
        <dbReference type="SAM" id="Phobius"/>
    </source>
</evidence>
<name>A0A3E1NRF2_9BACT</name>
<feature type="transmembrane region" description="Helical" evidence="7">
    <location>
        <begin position="16"/>
        <end position="34"/>
    </location>
</feature>
<dbReference type="InterPro" id="IPR011066">
    <property type="entry name" value="MscS_channel_C_sf"/>
</dbReference>
<evidence type="ECO:0000256" key="5">
    <source>
        <dbReference type="ARBA" id="ARBA00022989"/>
    </source>
</evidence>
<evidence type="ECO:0000256" key="3">
    <source>
        <dbReference type="ARBA" id="ARBA00022475"/>
    </source>
</evidence>
<organism evidence="9 10">
    <name type="scientific">Deminuibacter soli</name>
    <dbReference type="NCBI Taxonomy" id="2291815"/>
    <lineage>
        <taxon>Bacteria</taxon>
        <taxon>Pseudomonadati</taxon>
        <taxon>Bacteroidota</taxon>
        <taxon>Chitinophagia</taxon>
        <taxon>Chitinophagales</taxon>
        <taxon>Chitinophagaceae</taxon>
        <taxon>Deminuibacter</taxon>
    </lineage>
</organism>
<keyword evidence="3" id="KW-1003">Cell membrane</keyword>
<dbReference type="EMBL" id="QTJU01000001">
    <property type="protein sequence ID" value="RFM30512.1"/>
    <property type="molecule type" value="Genomic_DNA"/>
</dbReference>
<evidence type="ECO:0000256" key="4">
    <source>
        <dbReference type="ARBA" id="ARBA00022692"/>
    </source>
</evidence>
<feature type="transmembrane region" description="Helical" evidence="7">
    <location>
        <begin position="58"/>
        <end position="79"/>
    </location>
</feature>
<dbReference type="Proteomes" id="UP000261284">
    <property type="component" value="Unassembled WGS sequence"/>
</dbReference>
<feature type="domain" description="Mechanosensitive ion channel MscS" evidence="8">
    <location>
        <begin position="193"/>
        <end position="258"/>
    </location>
</feature>
<dbReference type="InterPro" id="IPR023408">
    <property type="entry name" value="MscS_beta-dom_sf"/>
</dbReference>
<evidence type="ECO:0000256" key="6">
    <source>
        <dbReference type="ARBA" id="ARBA00023136"/>
    </source>
</evidence>
<feature type="transmembrane region" description="Helical" evidence="7">
    <location>
        <begin position="149"/>
        <end position="166"/>
    </location>
</feature>
<dbReference type="PANTHER" id="PTHR30566">
    <property type="entry name" value="YNAI-RELATED MECHANOSENSITIVE ION CHANNEL"/>
    <property type="match status" value="1"/>
</dbReference>
<gene>
    <name evidence="9" type="ORF">DXN05_06030</name>
</gene>
<dbReference type="RefSeq" id="WP_116846268.1">
    <property type="nucleotide sequence ID" value="NZ_QTJU01000001.1"/>
</dbReference>
<dbReference type="InterPro" id="IPR006685">
    <property type="entry name" value="MscS_channel_2nd"/>
</dbReference>
<dbReference type="AlphaFoldDB" id="A0A3E1NRF2"/>
<reference evidence="9 10" key="1">
    <citation type="submission" date="2018-08" db="EMBL/GenBank/DDBJ databases">
        <title>Chitinophagaceae sp. K23C18032701, a novel bacterium isolated from forest soil.</title>
        <authorList>
            <person name="Wang C."/>
        </authorList>
    </citation>
    <scope>NUCLEOTIDE SEQUENCE [LARGE SCALE GENOMIC DNA]</scope>
    <source>
        <strain evidence="9 10">K23C18032701</strain>
    </source>
</reference>
<sequence length="365" mass="41148">MKDFLQYTFLDNKVETYLYVSVSILIALMIKRFVSQNLANLLFRIFNRAGRTFHKKSFLDLVVGPLEWFLLVALVLIALDRLKLPSVLDFRIHRIESRTIFDSLGNAVFVVVFIRLCIRCVLFFAMILEEKATAGTGHNSSQLVSFFRDFFKVLLILLGILLILHFSFNYDISNLLTGLSLVGAAIALATKESLENLIASFIIFFDKPFAVGDTVKVNGFTGTVEKIGLRSTRIRTDQKTYITVPNKQMVDTILDNITMRSQRKVEQRLEIGLSVPPAQLKQVVTAIKSILDRFPAVLDNNVFLSDTGKTAHVITMDYFTSIAQTNSEFNSMREDINLAVIDMLNQQQISFAASSTDVVVHQAKA</sequence>
<dbReference type="SUPFAM" id="SSF50182">
    <property type="entry name" value="Sm-like ribonucleoproteins"/>
    <property type="match status" value="1"/>
</dbReference>
<keyword evidence="10" id="KW-1185">Reference proteome</keyword>
<dbReference type="InterPro" id="IPR006686">
    <property type="entry name" value="MscS_channel_CS"/>
</dbReference>
<dbReference type="SUPFAM" id="SSF82861">
    <property type="entry name" value="Mechanosensitive channel protein MscS (YggB), transmembrane region"/>
    <property type="match status" value="1"/>
</dbReference>
<dbReference type="GO" id="GO:0005886">
    <property type="term" value="C:plasma membrane"/>
    <property type="evidence" value="ECO:0007669"/>
    <property type="project" value="UniProtKB-SubCell"/>
</dbReference>
<feature type="transmembrane region" description="Helical" evidence="7">
    <location>
        <begin position="107"/>
        <end position="128"/>
    </location>
</feature>
<dbReference type="GO" id="GO:0008381">
    <property type="term" value="F:mechanosensitive monoatomic ion channel activity"/>
    <property type="evidence" value="ECO:0007669"/>
    <property type="project" value="UniProtKB-ARBA"/>
</dbReference>
<dbReference type="PANTHER" id="PTHR30566:SF5">
    <property type="entry name" value="MECHANOSENSITIVE ION CHANNEL PROTEIN 1, MITOCHONDRIAL-RELATED"/>
    <property type="match status" value="1"/>
</dbReference>
<keyword evidence="5 7" id="KW-1133">Transmembrane helix</keyword>
<evidence type="ECO:0000256" key="1">
    <source>
        <dbReference type="ARBA" id="ARBA00004651"/>
    </source>
</evidence>
<comment type="caution">
    <text evidence="9">The sequence shown here is derived from an EMBL/GenBank/DDBJ whole genome shotgun (WGS) entry which is preliminary data.</text>
</comment>
<keyword evidence="4 7" id="KW-0812">Transmembrane</keyword>
<protein>
    <submittedName>
        <fullName evidence="9">Mechanosensitive ion channel protein MscS</fullName>
    </submittedName>
</protein>